<dbReference type="PANTHER" id="PTHR43611:SF3">
    <property type="entry name" value="FLAVIN MONONUCLEOTIDE HYDROLASE 1, CHLOROPLATIC"/>
    <property type="match status" value="1"/>
</dbReference>
<evidence type="ECO:0000313" key="2">
    <source>
        <dbReference type="Proteomes" id="UP001629156"/>
    </source>
</evidence>
<dbReference type="InterPro" id="IPR023214">
    <property type="entry name" value="HAD_sf"/>
</dbReference>
<proteinExistence type="predicted"/>
<dbReference type="SFLD" id="SFLDG01129">
    <property type="entry name" value="C1.5:_HAD__Beta-PGM__Phosphata"/>
    <property type="match status" value="1"/>
</dbReference>
<dbReference type="CDD" id="cd02603">
    <property type="entry name" value="HAD_sEH-N_like"/>
    <property type="match status" value="1"/>
</dbReference>
<dbReference type="NCBIfam" id="TIGR01509">
    <property type="entry name" value="HAD-SF-IA-v3"/>
    <property type="match status" value="1"/>
</dbReference>
<sequence>MVNTILFDFGDVFINKNNKAKQDALAALGVTQWNTALDNLEDHFERGAISEHDFLKGIQQYSNNASLNAIRDAWNAGIKDFPLKRLEFLQKLSHNYRLFLLSNTDTIHIEKFEDDAGPSFYGDFYRCFEKVYFSHEIGLRKPDYEAFRYVMNKHEIQPKRALVVDDKKQNTDAAAALGFQTWTLNPEKEDVTQLFKKKVLSLHEV</sequence>
<dbReference type="Pfam" id="PF00702">
    <property type="entry name" value="Hydrolase"/>
    <property type="match status" value="1"/>
</dbReference>
<accession>A0ABW8YX01</accession>
<name>A0ABW8YX01_9FLAO</name>
<dbReference type="EMBL" id="JBELPZ010000009">
    <property type="protein sequence ID" value="MFL9844783.1"/>
    <property type="molecule type" value="Genomic_DNA"/>
</dbReference>
<comment type="caution">
    <text evidence="1">The sequence shown here is derived from an EMBL/GenBank/DDBJ whole genome shotgun (WGS) entry which is preliminary data.</text>
</comment>
<dbReference type="PANTHER" id="PTHR43611">
    <property type="entry name" value="ALPHA-D-GLUCOSE 1-PHOSPHATE PHOSPHATASE"/>
    <property type="match status" value="1"/>
</dbReference>
<keyword evidence="2" id="KW-1185">Reference proteome</keyword>
<dbReference type="InterPro" id="IPR006439">
    <property type="entry name" value="HAD-SF_hydro_IA"/>
</dbReference>
<dbReference type="Proteomes" id="UP001629156">
    <property type="component" value="Unassembled WGS sequence"/>
</dbReference>
<dbReference type="SUPFAM" id="SSF56784">
    <property type="entry name" value="HAD-like"/>
    <property type="match status" value="1"/>
</dbReference>
<dbReference type="RefSeq" id="WP_408085039.1">
    <property type="nucleotide sequence ID" value="NZ_JBELPZ010000009.1"/>
</dbReference>
<dbReference type="InterPro" id="IPR023198">
    <property type="entry name" value="PGP-like_dom2"/>
</dbReference>
<gene>
    <name evidence="1" type="ORF">ABS766_10180</name>
</gene>
<evidence type="ECO:0000313" key="1">
    <source>
        <dbReference type="EMBL" id="MFL9844783.1"/>
    </source>
</evidence>
<protein>
    <submittedName>
        <fullName evidence="1">HAD family phosphatase</fullName>
    </submittedName>
</protein>
<dbReference type="SFLD" id="SFLDS00003">
    <property type="entry name" value="Haloacid_Dehalogenase"/>
    <property type="match status" value="1"/>
</dbReference>
<dbReference type="InterPro" id="IPR036412">
    <property type="entry name" value="HAD-like_sf"/>
</dbReference>
<dbReference type="Gene3D" id="3.40.50.1000">
    <property type="entry name" value="HAD superfamily/HAD-like"/>
    <property type="match status" value="1"/>
</dbReference>
<reference evidence="1 2" key="1">
    <citation type="submission" date="2024-06" db="EMBL/GenBank/DDBJ databases">
        <authorList>
            <person name="Kaempfer P."/>
            <person name="Viver T."/>
        </authorList>
    </citation>
    <scope>NUCLEOTIDE SEQUENCE [LARGE SCALE GENOMIC DNA]</scope>
    <source>
        <strain evidence="1 2">ST-119</strain>
    </source>
</reference>
<organism evidence="1 2">
    <name type="scientific">Flavobacterium rhizosphaerae</name>
    <dbReference type="NCBI Taxonomy" id="3163298"/>
    <lineage>
        <taxon>Bacteria</taxon>
        <taxon>Pseudomonadati</taxon>
        <taxon>Bacteroidota</taxon>
        <taxon>Flavobacteriia</taxon>
        <taxon>Flavobacteriales</taxon>
        <taxon>Flavobacteriaceae</taxon>
        <taxon>Flavobacterium</taxon>
    </lineage>
</organism>
<dbReference type="Gene3D" id="1.10.150.240">
    <property type="entry name" value="Putative phosphatase, domain 2"/>
    <property type="match status" value="1"/>
</dbReference>